<gene>
    <name evidence="2" type="ORF">CLODIP_2_CD07964</name>
</gene>
<accession>A0A8S1C0U6</accession>
<feature type="signal peptide" evidence="1">
    <location>
        <begin position="1"/>
        <end position="20"/>
    </location>
</feature>
<dbReference type="EMBL" id="CADEPI010000002">
    <property type="protein sequence ID" value="CAB3359724.1"/>
    <property type="molecule type" value="Genomic_DNA"/>
</dbReference>
<evidence type="ECO:0000256" key="1">
    <source>
        <dbReference type="SAM" id="SignalP"/>
    </source>
</evidence>
<dbReference type="Proteomes" id="UP000494165">
    <property type="component" value="Unassembled WGS sequence"/>
</dbReference>
<keyword evidence="3" id="KW-1185">Reference proteome</keyword>
<feature type="chain" id="PRO_5035727576" evidence="1">
    <location>
        <begin position="21"/>
        <end position="90"/>
    </location>
</feature>
<protein>
    <submittedName>
        <fullName evidence="2">Uncharacterized protein</fullName>
    </submittedName>
</protein>
<sequence>MAAALRVMLLLCLALALVLAQNQVAEDDLALHTRVESVKQQVDLIRNLPKQQASGFLAAVDQLLAIPPGRISIADSPLLQAVLAYVGFTE</sequence>
<comment type="caution">
    <text evidence="2">The sequence shown here is derived from an EMBL/GenBank/DDBJ whole genome shotgun (WGS) entry which is preliminary data.</text>
</comment>
<organism evidence="2 3">
    <name type="scientific">Cloeon dipterum</name>
    <dbReference type="NCBI Taxonomy" id="197152"/>
    <lineage>
        <taxon>Eukaryota</taxon>
        <taxon>Metazoa</taxon>
        <taxon>Ecdysozoa</taxon>
        <taxon>Arthropoda</taxon>
        <taxon>Hexapoda</taxon>
        <taxon>Insecta</taxon>
        <taxon>Pterygota</taxon>
        <taxon>Palaeoptera</taxon>
        <taxon>Ephemeroptera</taxon>
        <taxon>Pisciforma</taxon>
        <taxon>Baetidae</taxon>
        <taxon>Cloeon</taxon>
    </lineage>
</organism>
<proteinExistence type="predicted"/>
<evidence type="ECO:0000313" key="3">
    <source>
        <dbReference type="Proteomes" id="UP000494165"/>
    </source>
</evidence>
<evidence type="ECO:0000313" key="2">
    <source>
        <dbReference type="EMBL" id="CAB3359724.1"/>
    </source>
</evidence>
<reference evidence="2 3" key="1">
    <citation type="submission" date="2020-04" db="EMBL/GenBank/DDBJ databases">
        <authorList>
            <person name="Alioto T."/>
            <person name="Alioto T."/>
            <person name="Gomez Garrido J."/>
        </authorList>
    </citation>
    <scope>NUCLEOTIDE SEQUENCE [LARGE SCALE GENOMIC DNA]</scope>
</reference>
<keyword evidence="1" id="KW-0732">Signal</keyword>
<dbReference type="AlphaFoldDB" id="A0A8S1C0U6"/>
<name>A0A8S1C0U6_9INSE</name>